<reference evidence="1" key="1">
    <citation type="submission" date="2023-01" db="EMBL/GenBank/DDBJ databases">
        <authorList>
            <person name="Van Ghelder C."/>
            <person name="Rancurel C."/>
        </authorList>
    </citation>
    <scope>NUCLEOTIDE SEQUENCE</scope>
    <source>
        <strain evidence="1">CNCM I-4278</strain>
    </source>
</reference>
<comment type="caution">
    <text evidence="1">The sequence shown here is derived from an EMBL/GenBank/DDBJ whole genome shotgun (WGS) entry which is preliminary data.</text>
</comment>
<dbReference type="EMBL" id="CAOQHR010000002">
    <property type="protein sequence ID" value="CAI6323270.1"/>
    <property type="molecule type" value="Genomic_DNA"/>
</dbReference>
<evidence type="ECO:0000313" key="2">
    <source>
        <dbReference type="Proteomes" id="UP001152607"/>
    </source>
</evidence>
<proteinExistence type="predicted"/>
<dbReference type="AlphaFoldDB" id="A0A9W4U734"/>
<name>A0A9W4U734_9PLEO</name>
<dbReference type="Proteomes" id="UP001152607">
    <property type="component" value="Unassembled WGS sequence"/>
</dbReference>
<gene>
    <name evidence="1" type="ORF">PDIGIT_LOCUS3683</name>
</gene>
<evidence type="ECO:0000313" key="1">
    <source>
        <dbReference type="EMBL" id="CAI6323270.1"/>
    </source>
</evidence>
<protein>
    <submittedName>
        <fullName evidence="1">Uncharacterized protein</fullName>
    </submittedName>
</protein>
<sequence>MIFRVEVQRVKSQRIKNLALTLPHETISAWYPCKRPPCITTPADHRLVPAPADVETLSRLRADSLRIRRLCGGKHCCQALRLVHEFVNLFWHHCT</sequence>
<keyword evidence="2" id="KW-1185">Reference proteome</keyword>
<organism evidence="1 2">
    <name type="scientific">Periconia digitata</name>
    <dbReference type="NCBI Taxonomy" id="1303443"/>
    <lineage>
        <taxon>Eukaryota</taxon>
        <taxon>Fungi</taxon>
        <taxon>Dikarya</taxon>
        <taxon>Ascomycota</taxon>
        <taxon>Pezizomycotina</taxon>
        <taxon>Dothideomycetes</taxon>
        <taxon>Pleosporomycetidae</taxon>
        <taxon>Pleosporales</taxon>
        <taxon>Massarineae</taxon>
        <taxon>Periconiaceae</taxon>
        <taxon>Periconia</taxon>
    </lineage>
</organism>
<accession>A0A9W4U734</accession>